<keyword evidence="6 8" id="KW-0472">Membrane</keyword>
<feature type="transmembrane region" description="Helical" evidence="8">
    <location>
        <begin position="326"/>
        <end position="347"/>
    </location>
</feature>
<keyword evidence="5 8" id="KW-1133">Transmembrane helix</keyword>
<name>W9YKZ4_9EURO</name>
<evidence type="ECO:0000256" key="6">
    <source>
        <dbReference type="ARBA" id="ARBA00023136"/>
    </source>
</evidence>
<feature type="transmembrane region" description="Helical" evidence="8">
    <location>
        <begin position="59"/>
        <end position="85"/>
    </location>
</feature>
<feature type="transmembrane region" description="Helical" evidence="8">
    <location>
        <begin position="158"/>
        <end position="179"/>
    </location>
</feature>
<dbReference type="GeneID" id="19167088"/>
<evidence type="ECO:0000313" key="11">
    <source>
        <dbReference type="Proteomes" id="UP000019478"/>
    </source>
</evidence>
<evidence type="ECO:0000259" key="9">
    <source>
        <dbReference type="PROSITE" id="PS50850"/>
    </source>
</evidence>
<dbReference type="Gene3D" id="1.20.1250.20">
    <property type="entry name" value="MFS general substrate transporter like domains"/>
    <property type="match status" value="1"/>
</dbReference>
<feature type="transmembrane region" description="Helical" evidence="8">
    <location>
        <begin position="131"/>
        <end position="152"/>
    </location>
</feature>
<evidence type="ECO:0000313" key="10">
    <source>
        <dbReference type="EMBL" id="EXJ89891.1"/>
    </source>
</evidence>
<comment type="similarity">
    <text evidence="2">Belongs to the major facilitator superfamily. Sugar transporter (TC 2.A.1.1) family.</text>
</comment>
<evidence type="ECO:0000256" key="1">
    <source>
        <dbReference type="ARBA" id="ARBA00004141"/>
    </source>
</evidence>
<dbReference type="InterPro" id="IPR005829">
    <property type="entry name" value="Sugar_transporter_CS"/>
</dbReference>
<feature type="transmembrane region" description="Helical" evidence="8">
    <location>
        <begin position="200"/>
        <end position="225"/>
    </location>
</feature>
<dbReference type="OrthoDB" id="2153661at2759"/>
<dbReference type="GO" id="GO:0005886">
    <property type="term" value="C:plasma membrane"/>
    <property type="evidence" value="ECO:0007669"/>
    <property type="project" value="TreeGrafter"/>
</dbReference>
<feature type="transmembrane region" description="Helical" evidence="8">
    <location>
        <begin position="237"/>
        <end position="258"/>
    </location>
</feature>
<feature type="transmembrane region" description="Helical" evidence="8">
    <location>
        <begin position="420"/>
        <end position="443"/>
    </location>
</feature>
<feature type="compositionally biased region" description="Low complexity" evidence="7">
    <location>
        <begin position="9"/>
        <end position="19"/>
    </location>
</feature>
<gene>
    <name evidence="10" type="ORF">A1O3_02958</name>
</gene>
<feature type="transmembrane region" description="Helical" evidence="8">
    <location>
        <begin position="455"/>
        <end position="476"/>
    </location>
</feature>
<reference evidence="10 11" key="1">
    <citation type="submission" date="2013-03" db="EMBL/GenBank/DDBJ databases">
        <title>The Genome Sequence of Capronia epimyces CBS 606.96.</title>
        <authorList>
            <consortium name="The Broad Institute Genomics Platform"/>
            <person name="Cuomo C."/>
            <person name="de Hoog S."/>
            <person name="Gorbushina A."/>
            <person name="Walker B."/>
            <person name="Young S.K."/>
            <person name="Zeng Q."/>
            <person name="Gargeya S."/>
            <person name="Fitzgerald M."/>
            <person name="Haas B."/>
            <person name="Abouelleil A."/>
            <person name="Allen A.W."/>
            <person name="Alvarado L."/>
            <person name="Arachchi H.M."/>
            <person name="Berlin A.M."/>
            <person name="Chapman S.B."/>
            <person name="Gainer-Dewar J."/>
            <person name="Goldberg J."/>
            <person name="Griggs A."/>
            <person name="Gujja S."/>
            <person name="Hansen M."/>
            <person name="Howarth C."/>
            <person name="Imamovic A."/>
            <person name="Ireland A."/>
            <person name="Larimer J."/>
            <person name="McCowan C."/>
            <person name="Murphy C."/>
            <person name="Pearson M."/>
            <person name="Poon T.W."/>
            <person name="Priest M."/>
            <person name="Roberts A."/>
            <person name="Saif S."/>
            <person name="Shea T."/>
            <person name="Sisk P."/>
            <person name="Sykes S."/>
            <person name="Wortman J."/>
            <person name="Nusbaum C."/>
            <person name="Birren B."/>
        </authorList>
    </citation>
    <scope>NUCLEOTIDE SEQUENCE [LARGE SCALE GENOMIC DNA]</scope>
    <source>
        <strain evidence="10 11">CBS 606.96</strain>
    </source>
</reference>
<accession>W9YKZ4</accession>
<feature type="transmembrane region" description="Helical" evidence="8">
    <location>
        <begin position="289"/>
        <end position="314"/>
    </location>
</feature>
<dbReference type="STRING" id="1182542.W9YKZ4"/>
<dbReference type="InterPro" id="IPR005828">
    <property type="entry name" value="MFS_sugar_transport-like"/>
</dbReference>
<sequence length="523" mass="56380">MSDETIEVGPKGKSPSHGPGADDGAKLTMVASSGEVTQGEGEVETGQVHRVEEKYYSKISVYLMMLFAGLAVGSDGYNASVIGNVELLFAVLYPDALTNSMYSRLSNAFLVGMIVGMLAFGFVADQLGRKTGAVATTALLVLGIVLSTAANGTSPTGLMWMLIVARGVAGVGAGGEYPVSFAGALEASDEGAQYRKTRGFMFALVGDLSASLGYCFGALVPLLLLLCVHQKQDKYELVWRLSFALGLIPPLSIFWFRMRMTVSTAYRKSSLRKQKIPYHLIGKRYWRRLLGGSATWFLYNWISIPFGIFSSTIVSRVNPSNSLVKTLGWGVIINAFYIPGPFIGGLLSDRIGRRKTMALGFALQGILGFILGGANKPIQRVFPLFVVMYGIFLTLGEVGPGSTVAITASEPFPTSIRGHTTGFIAAWSKAGAAIGTQVFTAILNAYSDDPEKGNQVAFLIGSSFAILGALLAFFLLQDADKHLDSEDDKWKVYLHEHGWKAEWGDDETRDPAGVFKHPLTRTS</sequence>
<dbReference type="EMBL" id="AMGY01000002">
    <property type="protein sequence ID" value="EXJ89891.1"/>
    <property type="molecule type" value="Genomic_DNA"/>
</dbReference>
<evidence type="ECO:0000256" key="7">
    <source>
        <dbReference type="SAM" id="MobiDB-lite"/>
    </source>
</evidence>
<dbReference type="FunFam" id="1.20.1250.20:FF:000140">
    <property type="entry name" value="Putative MFS phospholipid transporter"/>
    <property type="match status" value="1"/>
</dbReference>
<feature type="transmembrane region" description="Helical" evidence="8">
    <location>
        <begin position="386"/>
        <end position="408"/>
    </location>
</feature>
<dbReference type="InterPro" id="IPR020846">
    <property type="entry name" value="MFS_dom"/>
</dbReference>
<dbReference type="PROSITE" id="PS50850">
    <property type="entry name" value="MFS"/>
    <property type="match status" value="1"/>
</dbReference>
<feature type="transmembrane region" description="Helical" evidence="8">
    <location>
        <begin position="105"/>
        <end position="124"/>
    </location>
</feature>
<feature type="region of interest" description="Disordered" evidence="7">
    <location>
        <begin position="1"/>
        <end position="24"/>
    </location>
</feature>
<comment type="caution">
    <text evidence="10">The sequence shown here is derived from an EMBL/GenBank/DDBJ whole genome shotgun (WGS) entry which is preliminary data.</text>
</comment>
<dbReference type="PROSITE" id="PS00216">
    <property type="entry name" value="SUGAR_TRANSPORT_1"/>
    <property type="match status" value="1"/>
</dbReference>
<organism evidence="10 11">
    <name type="scientific">Capronia epimyces CBS 606.96</name>
    <dbReference type="NCBI Taxonomy" id="1182542"/>
    <lineage>
        <taxon>Eukaryota</taxon>
        <taxon>Fungi</taxon>
        <taxon>Dikarya</taxon>
        <taxon>Ascomycota</taxon>
        <taxon>Pezizomycotina</taxon>
        <taxon>Eurotiomycetes</taxon>
        <taxon>Chaetothyriomycetidae</taxon>
        <taxon>Chaetothyriales</taxon>
        <taxon>Herpotrichiellaceae</taxon>
        <taxon>Capronia</taxon>
    </lineage>
</organism>
<dbReference type="PANTHER" id="PTHR23508">
    <property type="entry name" value="CARBOXYLIC ACID TRANSPORTER PROTEIN HOMOLOG"/>
    <property type="match status" value="1"/>
</dbReference>
<dbReference type="AlphaFoldDB" id="W9YKZ4"/>
<keyword evidence="3" id="KW-0813">Transport</keyword>
<dbReference type="PANTHER" id="PTHR23508:SF10">
    <property type="entry name" value="CARBOXYLIC ACID TRANSPORTER PROTEIN HOMOLOG"/>
    <property type="match status" value="1"/>
</dbReference>
<dbReference type="Proteomes" id="UP000019478">
    <property type="component" value="Unassembled WGS sequence"/>
</dbReference>
<evidence type="ECO:0000256" key="3">
    <source>
        <dbReference type="ARBA" id="ARBA00022448"/>
    </source>
</evidence>
<dbReference type="InterPro" id="IPR036259">
    <property type="entry name" value="MFS_trans_sf"/>
</dbReference>
<evidence type="ECO:0000256" key="2">
    <source>
        <dbReference type="ARBA" id="ARBA00010992"/>
    </source>
</evidence>
<evidence type="ECO:0000256" key="5">
    <source>
        <dbReference type="ARBA" id="ARBA00022989"/>
    </source>
</evidence>
<evidence type="ECO:0000256" key="4">
    <source>
        <dbReference type="ARBA" id="ARBA00022692"/>
    </source>
</evidence>
<protein>
    <recommendedName>
        <fullName evidence="9">Major facilitator superfamily (MFS) profile domain-containing protein</fullName>
    </recommendedName>
</protein>
<dbReference type="RefSeq" id="XP_007731288.1">
    <property type="nucleotide sequence ID" value="XM_007733098.1"/>
</dbReference>
<dbReference type="Pfam" id="PF00083">
    <property type="entry name" value="Sugar_tr"/>
    <property type="match status" value="2"/>
</dbReference>
<dbReference type="SUPFAM" id="SSF103473">
    <property type="entry name" value="MFS general substrate transporter"/>
    <property type="match status" value="1"/>
</dbReference>
<keyword evidence="11" id="KW-1185">Reference proteome</keyword>
<evidence type="ECO:0000256" key="8">
    <source>
        <dbReference type="SAM" id="Phobius"/>
    </source>
</evidence>
<dbReference type="eggNOG" id="KOG0252">
    <property type="taxonomic scope" value="Eukaryota"/>
</dbReference>
<feature type="domain" description="Major facilitator superfamily (MFS) profile" evidence="9">
    <location>
        <begin position="64"/>
        <end position="480"/>
    </location>
</feature>
<dbReference type="HOGENOM" id="CLU_001265_46_12_1"/>
<dbReference type="GO" id="GO:0046943">
    <property type="term" value="F:carboxylic acid transmembrane transporter activity"/>
    <property type="evidence" value="ECO:0007669"/>
    <property type="project" value="TreeGrafter"/>
</dbReference>
<proteinExistence type="inferred from homology"/>
<comment type="subcellular location">
    <subcellularLocation>
        <location evidence="1">Membrane</location>
        <topology evidence="1">Multi-pass membrane protein</topology>
    </subcellularLocation>
</comment>
<keyword evidence="4 8" id="KW-0812">Transmembrane</keyword>